<dbReference type="Pfam" id="PF10295">
    <property type="entry name" value="DUF2406"/>
    <property type="match status" value="1"/>
</dbReference>
<feature type="compositionally biased region" description="Polar residues" evidence="1">
    <location>
        <begin position="367"/>
        <end position="379"/>
    </location>
</feature>
<reference evidence="2" key="2">
    <citation type="submission" date="2022-07" db="EMBL/GenBank/DDBJ databases">
        <authorList>
            <person name="Goncalves M.F.M."/>
            <person name="Hilario S."/>
            <person name="Van De Peer Y."/>
            <person name="Esteves A.C."/>
            <person name="Alves A."/>
        </authorList>
    </citation>
    <scope>NUCLEOTIDE SEQUENCE</scope>
    <source>
        <strain evidence="2">MUM 19.33</strain>
    </source>
</reference>
<feature type="compositionally biased region" description="Low complexity" evidence="1">
    <location>
        <begin position="12"/>
        <end position="36"/>
    </location>
</feature>
<feature type="compositionally biased region" description="Polar residues" evidence="1">
    <location>
        <begin position="1"/>
        <end position="11"/>
    </location>
</feature>
<organism evidence="2 3">
    <name type="scientific">Emericellopsis cladophorae</name>
    <dbReference type="NCBI Taxonomy" id="2686198"/>
    <lineage>
        <taxon>Eukaryota</taxon>
        <taxon>Fungi</taxon>
        <taxon>Dikarya</taxon>
        <taxon>Ascomycota</taxon>
        <taxon>Pezizomycotina</taxon>
        <taxon>Sordariomycetes</taxon>
        <taxon>Hypocreomycetidae</taxon>
        <taxon>Hypocreales</taxon>
        <taxon>Bionectriaceae</taxon>
        <taxon>Emericellopsis</taxon>
    </lineage>
</organism>
<dbReference type="AlphaFoldDB" id="A0A9P9XWC9"/>
<evidence type="ECO:0000313" key="2">
    <source>
        <dbReference type="EMBL" id="KAI6779064.1"/>
    </source>
</evidence>
<dbReference type="PANTHER" id="PTHR28186:SF1">
    <property type="entry name" value="MEIOTICALLY UP-REGULATED GENE 9 PROTEIN"/>
    <property type="match status" value="1"/>
</dbReference>
<evidence type="ECO:0000256" key="1">
    <source>
        <dbReference type="SAM" id="MobiDB-lite"/>
    </source>
</evidence>
<dbReference type="GeneID" id="75834753"/>
<dbReference type="OrthoDB" id="5330253at2759"/>
<feature type="compositionally biased region" description="Polar residues" evidence="1">
    <location>
        <begin position="401"/>
        <end position="413"/>
    </location>
</feature>
<keyword evidence="3" id="KW-1185">Reference proteome</keyword>
<dbReference type="Proteomes" id="UP001055219">
    <property type="component" value="Unassembled WGS sequence"/>
</dbReference>
<proteinExistence type="predicted"/>
<feature type="region of interest" description="Disordered" evidence="1">
    <location>
        <begin position="1"/>
        <end position="176"/>
    </location>
</feature>
<dbReference type="InterPro" id="IPR018809">
    <property type="entry name" value="DUF2406"/>
</dbReference>
<feature type="compositionally biased region" description="Basic and acidic residues" evidence="1">
    <location>
        <begin position="131"/>
        <end position="148"/>
    </location>
</feature>
<accession>A0A9P9XWC9</accession>
<dbReference type="PANTHER" id="PTHR28186">
    <property type="entry name" value="MEIOTICALLY UP-REGULATED GENE 9 PROTEIN"/>
    <property type="match status" value="1"/>
</dbReference>
<reference evidence="2" key="1">
    <citation type="journal article" date="2021" name="J Fungi (Basel)">
        <title>Genomic and Metabolomic Analyses of the Marine Fungus Emericellopsis cladophorae: Insights into Saltwater Adaptability Mechanisms and Its Biosynthetic Potential.</title>
        <authorList>
            <person name="Goncalves M.F.M."/>
            <person name="Hilario S."/>
            <person name="Van de Peer Y."/>
            <person name="Esteves A.C."/>
            <person name="Alves A."/>
        </authorList>
    </citation>
    <scope>NUCLEOTIDE SEQUENCE</scope>
    <source>
        <strain evidence="2">MUM 19.33</strain>
    </source>
</reference>
<feature type="compositionally biased region" description="Basic and acidic residues" evidence="1">
    <location>
        <begin position="380"/>
        <end position="392"/>
    </location>
</feature>
<protein>
    <submittedName>
        <fullName evidence="2">Uncharacterized protein</fullName>
    </submittedName>
</protein>
<gene>
    <name evidence="2" type="ORF">J7T54_008282</name>
</gene>
<feature type="compositionally biased region" description="Low complexity" evidence="1">
    <location>
        <begin position="45"/>
        <end position="93"/>
    </location>
</feature>
<dbReference type="EMBL" id="JAGIXG020000053">
    <property type="protein sequence ID" value="KAI6779064.1"/>
    <property type="molecule type" value="Genomic_DNA"/>
</dbReference>
<feature type="region of interest" description="Disordered" evidence="1">
    <location>
        <begin position="233"/>
        <end position="475"/>
    </location>
</feature>
<feature type="compositionally biased region" description="Polar residues" evidence="1">
    <location>
        <begin position="443"/>
        <end position="456"/>
    </location>
</feature>
<comment type="caution">
    <text evidence="2">The sequence shown here is derived from an EMBL/GenBank/DDBJ whole genome shotgun (WGS) entry which is preliminary data.</text>
</comment>
<dbReference type="RefSeq" id="XP_051359920.1">
    <property type="nucleotide sequence ID" value="XM_051509049.1"/>
</dbReference>
<sequence length="475" mass="53843">MDSQQQASFQHSTQLDDQQPSQSQQQHHSQQYSQHDLPPPPPPTHQQYQQAQSYPYQQRRSSQVYQQQHYQQASISSSSAPSASSQPSHQQQPELQRPPPSAHSQSKSRKFSFHSDKDKDKSHKRGNSKTENNETHTEKEARRLHSKADPTLAMSEAEPSMEAAQTHSSLAPLRSMQHKDAYGNMIGTLTSTRFKDTTNAVVEEPDHSNPTRHRWERPLETIRSFNDAVEGGYKRRSMMRTDTELSSNWSRRNSHHPGAAQPRSRPDSFYGSRPVSFRPESTQFSLHQAPAQRAGSMYGMDRFQQEGHHSYGGHPGRQRAPRMHSEPQYAHHGGPGRVPSGYHLSHQDRSYETVTSAAEGSRHSDQVGYQTDPTSSDNSSIERRSPARRPEPYNDYGIGFNQPQQPQYNLALNQNHGNPQQPPRPPPHGVQSQPAVPRKSVPTVLQRQPTQQSTKTAGGDKRKSWFTRKFSSKKE</sequence>
<evidence type="ECO:0000313" key="3">
    <source>
        <dbReference type="Proteomes" id="UP001055219"/>
    </source>
</evidence>
<name>A0A9P9XWC9_9HYPO</name>
<feature type="compositionally biased region" description="Low complexity" evidence="1">
    <location>
        <begin position="153"/>
        <end position="164"/>
    </location>
</feature>